<feature type="domain" description="Nudix hydrolase" evidence="4">
    <location>
        <begin position="197"/>
        <end position="341"/>
    </location>
</feature>
<dbReference type="Gene3D" id="3.90.79.10">
    <property type="entry name" value="Nucleoside Triphosphate Pyrophosphohydrolase"/>
    <property type="match status" value="1"/>
</dbReference>
<dbReference type="AlphaFoldDB" id="A0A2U2I5I8"/>
<dbReference type="Gene3D" id="3.40.50.620">
    <property type="entry name" value="HUPs"/>
    <property type="match status" value="1"/>
</dbReference>
<reference evidence="5 6" key="1">
    <citation type="submission" date="2018-04" db="EMBL/GenBank/DDBJ databases">
        <title>Massilia violaceinigra sp. nov., a novel purple-pigmented bacterium isolated from Tianshan glacier, Xinjiang, China.</title>
        <authorList>
            <person name="Wang H."/>
        </authorList>
    </citation>
    <scope>NUCLEOTIDE SEQUENCE [LARGE SCALE GENOMIC DNA]</scope>
    <source>
        <strain evidence="5 6">B448-2</strain>
    </source>
</reference>
<gene>
    <name evidence="5" type="ORF">C7C56_003845</name>
</gene>
<dbReference type="CDD" id="cd18873">
    <property type="entry name" value="NUDIX_NadM_like"/>
    <property type="match status" value="1"/>
</dbReference>
<evidence type="ECO:0000256" key="3">
    <source>
        <dbReference type="ARBA" id="ARBA00022801"/>
    </source>
</evidence>
<dbReference type="NCBIfam" id="TIGR00125">
    <property type="entry name" value="cyt_tran_rel"/>
    <property type="match status" value="1"/>
</dbReference>
<keyword evidence="3" id="KW-0378">Hydrolase</keyword>
<name>A0A2U2I5I8_9BURK</name>
<accession>A0A2U2I5I8</accession>
<organism evidence="5 6">
    <name type="scientific">Massilia glaciei</name>
    <dbReference type="NCBI Taxonomy" id="1524097"/>
    <lineage>
        <taxon>Bacteria</taxon>
        <taxon>Pseudomonadati</taxon>
        <taxon>Pseudomonadota</taxon>
        <taxon>Betaproteobacteria</taxon>
        <taxon>Burkholderiales</taxon>
        <taxon>Oxalobacteraceae</taxon>
        <taxon>Telluria group</taxon>
        <taxon>Massilia</taxon>
    </lineage>
</organism>
<dbReference type="PANTHER" id="PTHR21342">
    <property type="entry name" value="PHOSPHOPANTETHEINE ADENYLYLTRANSFERASE"/>
    <property type="match status" value="1"/>
</dbReference>
<dbReference type="SUPFAM" id="SSF52374">
    <property type="entry name" value="Nucleotidylyl transferase"/>
    <property type="match status" value="1"/>
</dbReference>
<dbReference type="SUPFAM" id="SSF55811">
    <property type="entry name" value="Nudix"/>
    <property type="match status" value="1"/>
</dbReference>
<dbReference type="Pfam" id="PF00293">
    <property type="entry name" value="NUDIX"/>
    <property type="match status" value="1"/>
</dbReference>
<dbReference type="InterPro" id="IPR014729">
    <property type="entry name" value="Rossmann-like_a/b/a_fold"/>
</dbReference>
<dbReference type="PROSITE" id="PS51462">
    <property type="entry name" value="NUDIX"/>
    <property type="match status" value="1"/>
</dbReference>
<comment type="caution">
    <text evidence="5">The sequence shown here is derived from an EMBL/GenBank/DDBJ whole genome shotgun (WGS) entry which is preliminary data.</text>
</comment>
<keyword evidence="6" id="KW-1185">Reference proteome</keyword>
<dbReference type="InterPro" id="IPR004821">
    <property type="entry name" value="Cyt_trans-like"/>
</dbReference>
<evidence type="ECO:0000256" key="1">
    <source>
        <dbReference type="ARBA" id="ARBA00022679"/>
    </source>
</evidence>
<keyword evidence="1" id="KW-0808">Transferase</keyword>
<dbReference type="Pfam" id="PF01467">
    <property type="entry name" value="CTP_transf_like"/>
    <property type="match status" value="1"/>
</dbReference>
<dbReference type="InterPro" id="IPR020476">
    <property type="entry name" value="Nudix_hydrolase"/>
</dbReference>
<dbReference type="Proteomes" id="UP000241421">
    <property type="component" value="Unassembled WGS sequence"/>
</dbReference>
<evidence type="ECO:0000256" key="2">
    <source>
        <dbReference type="ARBA" id="ARBA00022695"/>
    </source>
</evidence>
<evidence type="ECO:0000313" key="6">
    <source>
        <dbReference type="Proteomes" id="UP000241421"/>
    </source>
</evidence>
<sequence length="348" mass="38927">MINDARADVAVLIGRFQPFHNGHAALLKAALASAPHVVVVLGSSFRSRSAKNPFTWEERAAMIDGSLAAEERTRVSYLAARDYYNDPRWAAEVRAGVKRMAPAAQKIALVAFFKDVSSYYLNNFPEWEPLSVKVEAEIDATRIRRVLFEAEDLDVSLSVIAPLVPTAVRQYLKAWTFLPYFAPLAEEHKAVEAYKASWRAAPYPPIFSTVDAVVKTAGYVLLIRRNDFPGKGLWAMPGGFVEPGERLLQAAMRELNEETELGVLMPTLADALIGVAVFDHPNRSQRGRTITHAHFFDLKTEHLPEIEGADDAALAKWVPIDQLLSMEEQFFEDHFHILDHFLQLTGDV</sequence>
<dbReference type="GO" id="GO:0016787">
    <property type="term" value="F:hydrolase activity"/>
    <property type="evidence" value="ECO:0007669"/>
    <property type="project" value="UniProtKB-KW"/>
</dbReference>
<dbReference type="EMBL" id="PXWF02000050">
    <property type="protein sequence ID" value="PWF55024.1"/>
    <property type="molecule type" value="Genomic_DNA"/>
</dbReference>
<dbReference type="GO" id="GO:0016779">
    <property type="term" value="F:nucleotidyltransferase activity"/>
    <property type="evidence" value="ECO:0007669"/>
    <property type="project" value="UniProtKB-KW"/>
</dbReference>
<dbReference type="InterPro" id="IPR015797">
    <property type="entry name" value="NUDIX_hydrolase-like_dom_sf"/>
</dbReference>
<dbReference type="RefSeq" id="WP_106756173.1">
    <property type="nucleotide sequence ID" value="NZ_PXWF02000050.1"/>
</dbReference>
<dbReference type="PRINTS" id="PR00502">
    <property type="entry name" value="NUDIXFAMILY"/>
</dbReference>
<evidence type="ECO:0000313" key="5">
    <source>
        <dbReference type="EMBL" id="PWF55024.1"/>
    </source>
</evidence>
<proteinExistence type="predicted"/>
<evidence type="ECO:0000259" key="4">
    <source>
        <dbReference type="PROSITE" id="PS51462"/>
    </source>
</evidence>
<protein>
    <submittedName>
        <fullName evidence="5">NUDIX domain-containing protein</fullName>
    </submittedName>
</protein>
<keyword evidence="2" id="KW-0548">Nucleotidyltransferase</keyword>
<dbReference type="InterPro" id="IPR000086">
    <property type="entry name" value="NUDIX_hydrolase_dom"/>
</dbReference>
<dbReference type="PANTHER" id="PTHR21342:SF0">
    <property type="entry name" value="BIFUNCTIONAL NMN ADENYLYLTRANSFERASE_NUDIX HYDROLASE"/>
    <property type="match status" value="1"/>
</dbReference>
<dbReference type="OrthoDB" id="542521at2"/>